<reference evidence="1" key="1">
    <citation type="submission" date="2022-03" db="EMBL/GenBank/DDBJ databases">
        <authorList>
            <person name="Tunstrom K."/>
        </authorList>
    </citation>
    <scope>NUCLEOTIDE SEQUENCE</scope>
</reference>
<evidence type="ECO:0000313" key="1">
    <source>
        <dbReference type="EMBL" id="CAH2108697.1"/>
    </source>
</evidence>
<evidence type="ECO:0008006" key="3">
    <source>
        <dbReference type="Google" id="ProtNLM"/>
    </source>
</evidence>
<evidence type="ECO:0000313" key="2">
    <source>
        <dbReference type="Proteomes" id="UP001153954"/>
    </source>
</evidence>
<proteinExistence type="predicted"/>
<accession>A0AAU9VEB1</accession>
<keyword evidence="2" id="KW-1185">Reference proteome</keyword>
<protein>
    <recommendedName>
        <fullName evidence="3">SAM domain-containing protein</fullName>
    </recommendedName>
</protein>
<dbReference type="AlphaFoldDB" id="A0AAU9VEB1"/>
<organism evidence="1 2">
    <name type="scientific">Euphydryas editha</name>
    <name type="common">Edith's checkerspot</name>
    <dbReference type="NCBI Taxonomy" id="104508"/>
    <lineage>
        <taxon>Eukaryota</taxon>
        <taxon>Metazoa</taxon>
        <taxon>Ecdysozoa</taxon>
        <taxon>Arthropoda</taxon>
        <taxon>Hexapoda</taxon>
        <taxon>Insecta</taxon>
        <taxon>Pterygota</taxon>
        <taxon>Neoptera</taxon>
        <taxon>Endopterygota</taxon>
        <taxon>Lepidoptera</taxon>
        <taxon>Glossata</taxon>
        <taxon>Ditrysia</taxon>
        <taxon>Papilionoidea</taxon>
        <taxon>Nymphalidae</taxon>
        <taxon>Nymphalinae</taxon>
        <taxon>Euphydryas</taxon>
    </lineage>
</organism>
<comment type="caution">
    <text evidence="1">The sequence shown here is derived from an EMBL/GenBank/DDBJ whole genome shotgun (WGS) entry which is preliminary data.</text>
</comment>
<dbReference type="EMBL" id="CAKOGL010000031">
    <property type="protein sequence ID" value="CAH2108697.1"/>
    <property type="molecule type" value="Genomic_DNA"/>
</dbReference>
<sequence>MLKRVQYCGTVFFLLTLVYITRIVLSEIFENGSSEVDEWLEQNDLGDYKKLFKELGFGDMFHRDDTSISQPALRLVSIVRNVDVFR</sequence>
<name>A0AAU9VEB1_EUPED</name>
<dbReference type="Proteomes" id="UP001153954">
    <property type="component" value="Unassembled WGS sequence"/>
</dbReference>
<gene>
    <name evidence="1" type="ORF">EEDITHA_LOCUS22605</name>
</gene>